<sequence>MILTLVLITIGALLFLVIVYNILQQYRQKQTAEKRSLLLRNSQIISETEELLLNAGQLPFSRALVLLLYQRIHHCLRAMAEADPGNAQYQARLNSVRQQLTEAKENYPPVQGSFKQPDSDQQALHMLKLVKRLRHVVRLEHNRGKVGTQAFVLEDRRLELLQLKINLSNLLKRIRMAIGNRETALARQMLEKGQKILRDLPDKDEQLMQVEETLQEWLRDLDTKQLQAVQQKEEQENEKSELDMLFEPKRKW</sequence>
<keyword evidence="2" id="KW-1133">Transmembrane helix</keyword>
<dbReference type="Proteomes" id="UP000242757">
    <property type="component" value="Unassembled WGS sequence"/>
</dbReference>
<feature type="region of interest" description="Disordered" evidence="1">
    <location>
        <begin position="228"/>
        <end position="252"/>
    </location>
</feature>
<dbReference type="OrthoDB" id="5899712at2"/>
<feature type="compositionally biased region" description="Basic and acidic residues" evidence="1">
    <location>
        <begin position="231"/>
        <end position="252"/>
    </location>
</feature>
<keyword evidence="2" id="KW-0812">Transmembrane</keyword>
<keyword evidence="2" id="KW-0472">Membrane</keyword>
<evidence type="ECO:0000313" key="4">
    <source>
        <dbReference type="Proteomes" id="UP000242757"/>
    </source>
</evidence>
<proteinExistence type="predicted"/>
<protein>
    <submittedName>
        <fullName evidence="3">DNA repair ATPase</fullName>
    </submittedName>
</protein>
<reference evidence="3 4" key="1">
    <citation type="submission" date="2017-08" db="EMBL/GenBank/DDBJ databases">
        <title>A Genome Sequence of Oceanimonas doudoroffii ATCC 27123T.</title>
        <authorList>
            <person name="Brennan M.A."/>
            <person name="Maclea K.S."/>
            <person name="Mcclelland W.D."/>
            <person name="Trachtenberg A.M."/>
        </authorList>
    </citation>
    <scope>NUCLEOTIDE SEQUENCE [LARGE SCALE GENOMIC DNA]</scope>
    <source>
        <strain evidence="3 4">ATCC 27123</strain>
    </source>
</reference>
<comment type="caution">
    <text evidence="3">The sequence shown here is derived from an EMBL/GenBank/DDBJ whole genome shotgun (WGS) entry which is preliminary data.</text>
</comment>
<accession>A0A233RGC7</accession>
<keyword evidence="4" id="KW-1185">Reference proteome</keyword>
<evidence type="ECO:0000256" key="1">
    <source>
        <dbReference type="SAM" id="MobiDB-lite"/>
    </source>
</evidence>
<dbReference type="RefSeq" id="WP_094199215.1">
    <property type="nucleotide sequence ID" value="NZ_NBIM01000001.1"/>
</dbReference>
<organism evidence="3 4">
    <name type="scientific">Oceanimonas doudoroffii</name>
    <dbReference type="NCBI Taxonomy" id="84158"/>
    <lineage>
        <taxon>Bacteria</taxon>
        <taxon>Pseudomonadati</taxon>
        <taxon>Pseudomonadota</taxon>
        <taxon>Gammaproteobacteria</taxon>
        <taxon>Aeromonadales</taxon>
        <taxon>Aeromonadaceae</taxon>
        <taxon>Oceanimonas</taxon>
    </lineage>
</organism>
<name>A0A233RGC7_9GAMM</name>
<dbReference type="AlphaFoldDB" id="A0A233RGC7"/>
<evidence type="ECO:0000313" key="3">
    <source>
        <dbReference type="EMBL" id="OXY82435.1"/>
    </source>
</evidence>
<feature type="transmembrane region" description="Helical" evidence="2">
    <location>
        <begin position="6"/>
        <end position="23"/>
    </location>
</feature>
<gene>
    <name evidence="3" type="ORF">B6S08_02580</name>
</gene>
<evidence type="ECO:0000256" key="2">
    <source>
        <dbReference type="SAM" id="Phobius"/>
    </source>
</evidence>
<dbReference type="EMBL" id="NBIM01000001">
    <property type="protein sequence ID" value="OXY82435.1"/>
    <property type="molecule type" value="Genomic_DNA"/>
</dbReference>